<organism evidence="1 2">
    <name type="scientific">Bifidobacterium mongoliense DSM 21395</name>
    <dbReference type="NCBI Taxonomy" id="1437603"/>
    <lineage>
        <taxon>Bacteria</taxon>
        <taxon>Bacillati</taxon>
        <taxon>Actinomycetota</taxon>
        <taxon>Actinomycetes</taxon>
        <taxon>Bifidobacteriales</taxon>
        <taxon>Bifidobacteriaceae</taxon>
        <taxon>Bifidobacterium</taxon>
    </lineage>
</organism>
<comment type="caution">
    <text evidence="1">The sequence shown here is derived from an EMBL/GenBank/DDBJ whole genome shotgun (WGS) entry which is preliminary data.</text>
</comment>
<accession>A0A087BZT9</accession>
<dbReference type="RefSeq" id="WP_033513228.1">
    <property type="nucleotide sequence ID" value="NZ_JDUO01000011.1"/>
</dbReference>
<dbReference type="AlphaFoldDB" id="A0A087BZT9"/>
<protein>
    <recommendedName>
        <fullName evidence="3">Phage protein</fullName>
    </recommendedName>
</protein>
<dbReference type="OrthoDB" id="3235082at2"/>
<dbReference type="Proteomes" id="UP000029082">
    <property type="component" value="Unassembled WGS sequence"/>
</dbReference>
<dbReference type="EMBL" id="JGZE01000013">
    <property type="protein sequence ID" value="KFI76539.1"/>
    <property type="molecule type" value="Genomic_DNA"/>
</dbReference>
<gene>
    <name evidence="1" type="ORF">BMON_1136</name>
</gene>
<evidence type="ECO:0000313" key="1">
    <source>
        <dbReference type="EMBL" id="KFI76539.1"/>
    </source>
</evidence>
<evidence type="ECO:0008006" key="3">
    <source>
        <dbReference type="Google" id="ProtNLM"/>
    </source>
</evidence>
<dbReference type="eggNOG" id="ENOG5031SDG">
    <property type="taxonomic scope" value="Bacteria"/>
</dbReference>
<dbReference type="GeneID" id="93094898"/>
<reference evidence="1 2" key="1">
    <citation type="submission" date="2014-03" db="EMBL/GenBank/DDBJ databases">
        <title>Genomics of Bifidobacteria.</title>
        <authorList>
            <person name="Ventura M."/>
            <person name="Milani C."/>
            <person name="Lugli G.A."/>
        </authorList>
    </citation>
    <scope>NUCLEOTIDE SEQUENCE [LARGE SCALE GENOMIC DNA]</scope>
    <source>
        <strain evidence="1 2">DSM 21395</strain>
    </source>
</reference>
<evidence type="ECO:0000313" key="2">
    <source>
        <dbReference type="Proteomes" id="UP000029082"/>
    </source>
</evidence>
<sequence length="132" mass="14629">MSVYHPPVCPRRVEPVILDLLRREHQDVTFGSLRSPDNPIRECVVVGEPQGPQSPVTQYVRLRVSVWVRRDDMTGDITAAQHLANDVISTITSKGAIDPIVSAELSNGPIRIADDADPIYMYAIILLAVRTD</sequence>
<proteinExistence type="predicted"/>
<dbReference type="STRING" id="1437603.GCA_000771525_00354"/>
<keyword evidence="2" id="KW-1185">Reference proteome</keyword>
<name>A0A087BZT9_9BIFI</name>